<proteinExistence type="predicted"/>
<dbReference type="Proteomes" id="UP000291088">
    <property type="component" value="Unassembled WGS sequence"/>
</dbReference>
<dbReference type="EMBL" id="SDVB01000238">
    <property type="protein sequence ID" value="RYC12386.1"/>
    <property type="molecule type" value="Genomic_DNA"/>
</dbReference>
<evidence type="ECO:0000313" key="2">
    <source>
        <dbReference type="Proteomes" id="UP000291088"/>
    </source>
</evidence>
<gene>
    <name evidence="1" type="ORF">EUU22_15215</name>
</gene>
<dbReference type="RefSeq" id="WP_129332804.1">
    <property type="nucleotide sequence ID" value="NZ_SDVB01000238.1"/>
</dbReference>
<evidence type="ECO:0000313" key="1">
    <source>
        <dbReference type="EMBL" id="RYC12386.1"/>
    </source>
</evidence>
<reference evidence="1 2" key="1">
    <citation type="submission" date="2019-01" db="EMBL/GenBank/DDBJ databases">
        <authorList>
            <person name="Deng T."/>
        </authorList>
    </citation>
    <scope>NUCLEOTIDE SEQUENCE [LARGE SCALE GENOMIC DNA]</scope>
    <source>
        <strain evidence="1 2">F8825</strain>
    </source>
</reference>
<comment type="caution">
    <text evidence="1">The sequence shown here is derived from an EMBL/GenBank/DDBJ whole genome shotgun (WGS) entry which is preliminary data.</text>
</comment>
<name>A0A4Q2T181_9HYPH</name>
<accession>A0A4Q2T181</accession>
<sequence length="238" mass="26337">MSELRLSFPACVIAGKNRLTADDLLLLRKYTFAEGVRSSDDVVVMLALDTLCPEKCVEWHDYFVESLADYIINRCHPAGSLDTMNALWFEQVFIEDGLVRSRHELDLLLHLIDLAPPAPAALTALALDQLAIALAEERGPLQTGRAAEHGHLSPSDIAYVRRVLKHACDNGRLLLGERERAALLRINGSAKGIRAPEWLDILKEAGIAAENPSPEEPAARARWLQIPDSFFLDDQLVA</sequence>
<organism evidence="1 2">
    <name type="scientific">Ciceribacter ferrooxidans</name>
    <dbReference type="NCBI Taxonomy" id="2509717"/>
    <lineage>
        <taxon>Bacteria</taxon>
        <taxon>Pseudomonadati</taxon>
        <taxon>Pseudomonadota</taxon>
        <taxon>Alphaproteobacteria</taxon>
        <taxon>Hyphomicrobiales</taxon>
        <taxon>Rhizobiaceae</taxon>
        <taxon>Ciceribacter</taxon>
    </lineage>
</organism>
<protein>
    <submittedName>
        <fullName evidence="1">Uncharacterized protein</fullName>
    </submittedName>
</protein>
<dbReference type="OrthoDB" id="7628592at2"/>
<dbReference type="AlphaFoldDB" id="A0A4Q2T181"/>
<keyword evidence="2" id="KW-1185">Reference proteome</keyword>